<reference evidence="3" key="1">
    <citation type="submission" date="2021-01" db="EMBL/GenBank/DDBJ databases">
        <title>Genome public.</title>
        <authorList>
            <person name="Liu C."/>
            <person name="Sun Q."/>
        </authorList>
    </citation>
    <scope>NUCLEOTIDE SEQUENCE</scope>
    <source>
        <strain evidence="3">M6</strain>
    </source>
</reference>
<comment type="caution">
    <text evidence="3">The sequence shown here is derived from an EMBL/GenBank/DDBJ whole genome shotgun (WGS) entry which is preliminary data.</text>
</comment>
<evidence type="ECO:0000313" key="3">
    <source>
        <dbReference type="EMBL" id="MBK6089075.1"/>
    </source>
</evidence>
<evidence type="ECO:0000313" key="4">
    <source>
        <dbReference type="Proteomes" id="UP000633365"/>
    </source>
</evidence>
<evidence type="ECO:0000256" key="1">
    <source>
        <dbReference type="SAM" id="MobiDB-lite"/>
    </source>
</evidence>
<dbReference type="Proteomes" id="UP000633365">
    <property type="component" value="Unassembled WGS sequence"/>
</dbReference>
<keyword evidence="4" id="KW-1185">Reference proteome</keyword>
<dbReference type="Pfam" id="PF18852">
    <property type="entry name" value="LPD34"/>
    <property type="match status" value="1"/>
</dbReference>
<gene>
    <name evidence="3" type="ORF">JKK62_10570</name>
</gene>
<evidence type="ECO:0000259" key="2">
    <source>
        <dbReference type="Pfam" id="PF18852"/>
    </source>
</evidence>
<protein>
    <recommendedName>
        <fullName evidence="2">Large polyvalent protein associated domain-containing protein</fullName>
    </recommendedName>
</protein>
<feature type="domain" description="Large polyvalent protein associated" evidence="2">
    <location>
        <begin position="7"/>
        <end position="218"/>
    </location>
</feature>
<sequence length="277" mass="31817">MRKTGYYSANDCDFLEEGEKLRLEHDLRFQPNDKILLPLVNASYFELYELRVLAVSGEKKVFEQLKELAEVWEQKAALTMLIDRALSYKRVPQVEHTSNQWQQSHYRDTEIVSNMVYKMSVSLHEDNHYDNDTGQFVSDAWIVTWGVSLNTPDEYRTKKIAGQDRKRFSDKDAALKYIDGRKKAYTHLFTEISPPIPERYADRFSKNGLLLPGYVVEGKPPLTTDVKAVDFLNALSDGEFMPDTKKLSVLGKISDTKSQQKAEPAAPSKKKNEPEIT</sequence>
<dbReference type="EMBL" id="JAEQMG010000112">
    <property type="protein sequence ID" value="MBK6089075.1"/>
    <property type="molecule type" value="Genomic_DNA"/>
</dbReference>
<dbReference type="AlphaFoldDB" id="A0A934WSF2"/>
<name>A0A934WSF2_9FIRM</name>
<accession>A0A934WSF2</accession>
<dbReference type="InterPro" id="IPR040672">
    <property type="entry name" value="LPD34"/>
</dbReference>
<proteinExistence type="predicted"/>
<feature type="region of interest" description="Disordered" evidence="1">
    <location>
        <begin position="251"/>
        <end position="277"/>
    </location>
</feature>
<dbReference type="RefSeq" id="WP_201427870.1">
    <property type="nucleotide sequence ID" value="NZ_JAEQMG010000112.1"/>
</dbReference>
<organism evidence="3 4">
    <name type="scientific">Ruminococcus difficilis</name>
    <dbReference type="NCBI Taxonomy" id="2763069"/>
    <lineage>
        <taxon>Bacteria</taxon>
        <taxon>Bacillati</taxon>
        <taxon>Bacillota</taxon>
        <taxon>Clostridia</taxon>
        <taxon>Eubacteriales</taxon>
        <taxon>Oscillospiraceae</taxon>
        <taxon>Ruminococcus</taxon>
    </lineage>
</organism>